<comment type="caution">
    <text evidence="1">The sequence shown here is derived from an EMBL/GenBank/DDBJ whole genome shotgun (WGS) entry which is preliminary data.</text>
</comment>
<proteinExistence type="predicted"/>
<evidence type="ECO:0000313" key="2">
    <source>
        <dbReference type="Proteomes" id="UP001234202"/>
    </source>
</evidence>
<accession>A0ACC2XMG7</accession>
<sequence>MHTILNNIHSTPPFTMSAPKSKSKSKREETQAFLDELEADFPEPSPSTGAPTTTTTPAATTGTTGTAARTGSKSGKKKLTSGSASGTPAPGTGIAVQKETDDASAGAAQQQRVATPSLSLPAERSATPRLSTDSTSAVGTRTSMDTVAGAGSAVKGKGGQGDDPEADLAFLEAQLAAAARRPVSAGAGTGSRPATPAAAGATIGAVLQVPTGGRKSMDQQTSRSRTGTPVNEPTTTNTAGAAAPSGTPGAAGSGWGSSWWSSASTMLNQAKSVAIEQVAHVARQADEVQNQARDVVAGATAGAAASVPSVSSLQGLVAGSGAAGKINLESLAKGGLGSLGHLREQLGDRVKGVDLEKLRSELLQRGQSALSDIINTVAPPISEHEVLQVWFSHDMKGYDGVENVVYTAVESVSDDGSLW</sequence>
<dbReference type="Proteomes" id="UP001234202">
    <property type="component" value="Unassembled WGS sequence"/>
</dbReference>
<gene>
    <name evidence="1" type="ORF">QFC24_003187</name>
</gene>
<protein>
    <submittedName>
        <fullName evidence="1">Uncharacterized protein</fullName>
    </submittedName>
</protein>
<evidence type="ECO:0000313" key="1">
    <source>
        <dbReference type="EMBL" id="KAJ9124818.1"/>
    </source>
</evidence>
<organism evidence="1 2">
    <name type="scientific">Naganishia onofrii</name>
    <dbReference type="NCBI Taxonomy" id="1851511"/>
    <lineage>
        <taxon>Eukaryota</taxon>
        <taxon>Fungi</taxon>
        <taxon>Dikarya</taxon>
        <taxon>Basidiomycota</taxon>
        <taxon>Agaricomycotina</taxon>
        <taxon>Tremellomycetes</taxon>
        <taxon>Filobasidiales</taxon>
        <taxon>Filobasidiaceae</taxon>
        <taxon>Naganishia</taxon>
    </lineage>
</organism>
<reference evidence="1" key="1">
    <citation type="submission" date="2023-04" db="EMBL/GenBank/DDBJ databases">
        <title>Draft Genome sequencing of Naganishia species isolated from polar environments using Oxford Nanopore Technology.</title>
        <authorList>
            <person name="Leo P."/>
            <person name="Venkateswaran K."/>
        </authorList>
    </citation>
    <scope>NUCLEOTIDE SEQUENCE</scope>
    <source>
        <strain evidence="1">DBVPG 5303</strain>
    </source>
</reference>
<keyword evidence="2" id="KW-1185">Reference proteome</keyword>
<dbReference type="EMBL" id="JASBWV010000009">
    <property type="protein sequence ID" value="KAJ9124818.1"/>
    <property type="molecule type" value="Genomic_DNA"/>
</dbReference>
<name>A0ACC2XMG7_9TREE</name>